<keyword evidence="9" id="KW-1185">Reference proteome</keyword>
<reference evidence="9" key="1">
    <citation type="journal article" date="2019" name="Nat. Commun.">
        <title>Expansion of phycobilisome linker gene families in mesophilic red algae.</title>
        <authorList>
            <person name="Lee J."/>
            <person name="Kim D."/>
            <person name="Bhattacharya D."/>
            <person name="Yoon H.S."/>
        </authorList>
    </citation>
    <scope>NUCLEOTIDE SEQUENCE [LARGE SCALE GENOMIC DNA]</scope>
    <source>
        <strain evidence="9">CCMP 1328</strain>
    </source>
</reference>
<dbReference type="OMA" id="GMMDCLL"/>
<evidence type="ECO:0000256" key="6">
    <source>
        <dbReference type="SAM" id="MobiDB-lite"/>
    </source>
</evidence>
<comment type="caution">
    <text evidence="8">The sequence shown here is derived from an EMBL/GenBank/DDBJ whole genome shotgun (WGS) entry which is preliminary data.</text>
</comment>
<protein>
    <submittedName>
        <fullName evidence="8">rRNA-processing protein FCF1-like</fullName>
    </submittedName>
</protein>
<dbReference type="InterPro" id="IPR002716">
    <property type="entry name" value="PIN_dom"/>
</dbReference>
<dbReference type="Pfam" id="PF04900">
    <property type="entry name" value="Fcf1"/>
    <property type="match status" value="1"/>
</dbReference>
<evidence type="ECO:0000313" key="8">
    <source>
        <dbReference type="EMBL" id="KAA8493265.1"/>
    </source>
</evidence>
<dbReference type="SMART" id="SM00670">
    <property type="entry name" value="PINc"/>
    <property type="match status" value="1"/>
</dbReference>
<organism evidence="8 9">
    <name type="scientific">Porphyridium purpureum</name>
    <name type="common">Red alga</name>
    <name type="synonym">Porphyridium cruentum</name>
    <dbReference type="NCBI Taxonomy" id="35688"/>
    <lineage>
        <taxon>Eukaryota</taxon>
        <taxon>Rhodophyta</taxon>
        <taxon>Bangiophyceae</taxon>
        <taxon>Porphyridiales</taxon>
        <taxon>Porphyridiaceae</taxon>
        <taxon>Porphyridium</taxon>
    </lineage>
</organism>
<dbReference type="InterPro" id="IPR037503">
    <property type="entry name" value="Fcf1_PIN"/>
</dbReference>
<dbReference type="EMBL" id="VRMN01000007">
    <property type="protein sequence ID" value="KAA8493265.1"/>
    <property type="molecule type" value="Genomic_DNA"/>
</dbReference>
<keyword evidence="4" id="KW-0539">Nucleus</keyword>
<dbReference type="InterPro" id="IPR006984">
    <property type="entry name" value="Fcf1/UTP23"/>
</dbReference>
<comment type="subcellular location">
    <subcellularLocation>
        <location evidence="1">Nucleus</location>
        <location evidence="1">Nucleolus</location>
    </subcellularLocation>
</comment>
<dbReference type="SUPFAM" id="SSF88723">
    <property type="entry name" value="PIN domain-like"/>
    <property type="match status" value="1"/>
</dbReference>
<dbReference type="GO" id="GO:0006364">
    <property type="term" value="P:rRNA processing"/>
    <property type="evidence" value="ECO:0007669"/>
    <property type="project" value="UniProtKB-KW"/>
</dbReference>
<evidence type="ECO:0000256" key="4">
    <source>
        <dbReference type="ARBA" id="ARBA00023242"/>
    </source>
</evidence>
<feature type="region of interest" description="Disordered" evidence="6">
    <location>
        <begin position="1"/>
        <end position="35"/>
    </location>
</feature>
<dbReference type="Proteomes" id="UP000324585">
    <property type="component" value="Unassembled WGS sequence"/>
</dbReference>
<evidence type="ECO:0000256" key="1">
    <source>
        <dbReference type="ARBA" id="ARBA00004604"/>
    </source>
</evidence>
<keyword evidence="3" id="KW-0698">rRNA processing</keyword>
<proteinExistence type="inferred from homology"/>
<evidence type="ECO:0000256" key="3">
    <source>
        <dbReference type="ARBA" id="ARBA00022552"/>
    </source>
</evidence>
<evidence type="ECO:0000313" key="9">
    <source>
        <dbReference type="Proteomes" id="UP000324585"/>
    </source>
</evidence>
<dbReference type="GO" id="GO:0032040">
    <property type="term" value="C:small-subunit processome"/>
    <property type="evidence" value="ECO:0007669"/>
    <property type="project" value="InterPro"/>
</dbReference>
<evidence type="ECO:0000256" key="5">
    <source>
        <dbReference type="ARBA" id="ARBA00024026"/>
    </source>
</evidence>
<feature type="compositionally biased region" description="Basic and acidic residues" evidence="6">
    <location>
        <begin position="24"/>
        <end position="35"/>
    </location>
</feature>
<dbReference type="InterPro" id="IPR029060">
    <property type="entry name" value="PIN-like_dom_sf"/>
</dbReference>
<dbReference type="Gene3D" id="3.40.50.1010">
    <property type="entry name" value="5'-nuclease"/>
    <property type="match status" value="1"/>
</dbReference>
<gene>
    <name evidence="8" type="ORF">FVE85_8710</name>
</gene>
<dbReference type="PANTHER" id="PTHR12416">
    <property type="entry name" value="RRNA-PROCESSING PROTEIN UTP23 HOMOLOG"/>
    <property type="match status" value="1"/>
</dbReference>
<dbReference type="FunFam" id="3.40.50.1010:FF:000035">
    <property type="entry name" value="Fcf1, putative"/>
    <property type="match status" value="1"/>
</dbReference>
<comment type="similarity">
    <text evidence="5">Belongs to the UTP23/FCF1 family. FCF1 subfamily.</text>
</comment>
<keyword evidence="2" id="KW-0690">Ribosome biogenesis</keyword>
<name>A0A5J4YPY4_PORPP</name>
<dbReference type="CDD" id="cd09864">
    <property type="entry name" value="PIN_Fcf1-like"/>
    <property type="match status" value="1"/>
</dbReference>
<accession>A0A5J4YPY4</accession>
<dbReference type="AlphaFoldDB" id="A0A5J4YPY4"/>
<sequence>MGRGKARGKSFATMKKVVSSSDTRMSRLAESKEKHAPVAGRASDVELAKQGNNVGVPAHMFFLHNTALGPPYHVLLDTNFINFSVSNKLDIAEAMLDCLYAPTVPCITDCVLAELQKLGPKYRIALRIARDRSFLRLPCTHKGTYADDCLVERVQQHRVYIVATNDKDLKRRLRKIPGVPIMYVHAHKYTIERLPDGFMAPR</sequence>
<dbReference type="OrthoDB" id="76105at2759"/>
<feature type="domain" description="PIN" evidence="7">
    <location>
        <begin position="72"/>
        <end position="171"/>
    </location>
</feature>
<evidence type="ECO:0000256" key="2">
    <source>
        <dbReference type="ARBA" id="ARBA00022517"/>
    </source>
</evidence>
<evidence type="ECO:0000259" key="7">
    <source>
        <dbReference type="SMART" id="SM00670"/>
    </source>
</evidence>